<dbReference type="Pfam" id="PF13087">
    <property type="entry name" value="AAA_12"/>
    <property type="match status" value="1"/>
</dbReference>
<dbReference type="InterPro" id="IPR045055">
    <property type="entry name" value="DNA2/NAM7-like"/>
</dbReference>
<keyword evidence="1" id="KW-0347">Helicase</keyword>
<evidence type="ECO:0000313" key="6">
    <source>
        <dbReference type="Proteomes" id="UP000242877"/>
    </source>
</evidence>
<sequence length="1232" mass="139737">MPPKRGGRRGWRDRDKENVNPGHSRIPATNKPYESFESRQPYDNLRYRLKRAPHLYGLRGIKETWDIAIKVLETNQDDARQKLLRKLIDDDGLLHVKQALDIRVNNFPTPREFAAPVGAFLQVITDEFFYKCISLDTDIGTLYHFISGANGARAMAFFSEVISCLSSLGPTRENLGLFSRLLHCLHELMCREPRAQMNTDLPNLVTLMKAFYGKAGDVEIGMKLAIDQKFALVERIIQRLAAQASGDETQKEQAADNVKRFAHVAEIEVPGTRHDNDKEDISKIQIVPTENEIRSSQGEFLPSTDFTEPHFLEGPERLLDVHFRLLRHDIFAAFKETMGQLIHVVENGLNMSTWANVVSQSQGAHVYTPANLVKTTFAKKTGLEFCISFKLPDRVVKMKKKDREEWWKRSKRLSGGTLLCLVLIRDRKVHAIPLVAEKNEFGRDGVSGLLTARPVLLTAQATRRLLTHIAQSFRDNDKNVIVEFPSVLPATFVPILENLQRMHRQGGLSFAQWLVPTPFTPDGVPKDWEILPPVYARKRGFYFEMGSILDTPGQSLKYIIGQNRDHVTQKLNAQSPLDEGQVSATMAALSQELCLIRGPPGTGKTFAGVQIMKVLIANKTRADLGPVIVVCYTNHALDQFLEHLMLQGITNVIRVGSRSSSTLLESCNLANLSRNTNKTRSENYIIAMSHKAQEDSERSVKSKLRTLHALGKCEWRAFDPFLRMRYPYIHRQFLKKDEEGWELQIKGDPFNLWIKDVKRDYGRPVPMSALNFLLNKAEQDVWAMTLQEKALLLSHFVKSLTDETVLDIIDDIKQDQRGKSEATNVYNEIDRRTLQAADIIGITTTGLAKKIPALQHVKAKVVVCEEAGEVLEAHMLSTMLPSVEHIIQIGDHEQLRPQIANFSLSMESSQGKLFQLDRSQFERLTLGERRIVRRMRPEIATLVRSTLYPHLIDDDKTKNYPDVVGMGHNVLWFDHDIFEDHSGEPMGHSKTNEYEVKMTHALVRHIVRQGAYGSKDIAVLTPYVGQLQKLRAAMNRDFEVVVSERDEEELLRNGLTEQEIEKELGTKAVERKKMSDLLRIATVDNFQGEEAKVVIISLVRSNSQGKVGFLRTTNRINVLLSRAQHGMYLIGNSKTYGDIPMWNQVITILREKDCLKTKFNLQCPRHSEQNMDVSTPEDFDLLSPEELFGVPSPVPESSQSVGMHVLECVETLAQNAWLLSKMSLCRVVMSIT</sequence>
<organism evidence="5 6">
    <name type="scientific">Ascosphaera apis ARSEF 7405</name>
    <dbReference type="NCBI Taxonomy" id="392613"/>
    <lineage>
        <taxon>Eukaryota</taxon>
        <taxon>Fungi</taxon>
        <taxon>Dikarya</taxon>
        <taxon>Ascomycota</taxon>
        <taxon>Pezizomycotina</taxon>
        <taxon>Eurotiomycetes</taxon>
        <taxon>Eurotiomycetidae</taxon>
        <taxon>Onygenales</taxon>
        <taxon>Ascosphaeraceae</taxon>
        <taxon>Ascosphaera</taxon>
    </lineage>
</organism>
<dbReference type="AlphaFoldDB" id="A0A168BC51"/>
<evidence type="ECO:0008006" key="7">
    <source>
        <dbReference type="Google" id="ProtNLM"/>
    </source>
</evidence>
<dbReference type="Gene3D" id="3.40.50.300">
    <property type="entry name" value="P-loop containing nucleotide triphosphate hydrolases"/>
    <property type="match status" value="2"/>
</dbReference>
<dbReference type="Pfam" id="PF13086">
    <property type="entry name" value="AAA_11"/>
    <property type="match status" value="1"/>
</dbReference>
<comment type="caution">
    <text evidence="5">The sequence shown here is derived from an EMBL/GenBank/DDBJ whole genome shotgun (WGS) entry which is preliminary data.</text>
</comment>
<proteinExistence type="predicted"/>
<dbReference type="OrthoDB" id="2423195at2759"/>
<feature type="domain" description="DNA2/NAM7 helicase helicase" evidence="3">
    <location>
        <begin position="577"/>
        <end position="899"/>
    </location>
</feature>
<dbReference type="PANTHER" id="PTHR10887">
    <property type="entry name" value="DNA2/NAM7 HELICASE FAMILY"/>
    <property type="match status" value="1"/>
</dbReference>
<dbReference type="VEuPathDB" id="FungiDB:AAP_01586"/>
<dbReference type="PANTHER" id="PTHR10887:SF445">
    <property type="entry name" value="NFX1-TYPE ZINC FINGER-CONTAINING PROTEIN 1"/>
    <property type="match status" value="1"/>
</dbReference>
<evidence type="ECO:0000259" key="4">
    <source>
        <dbReference type="Pfam" id="PF13087"/>
    </source>
</evidence>
<dbReference type="GO" id="GO:0031380">
    <property type="term" value="C:nuclear RNA-directed RNA polymerase complex"/>
    <property type="evidence" value="ECO:0007669"/>
    <property type="project" value="TreeGrafter"/>
</dbReference>
<keyword evidence="6" id="KW-1185">Reference proteome</keyword>
<feature type="region of interest" description="Disordered" evidence="2">
    <location>
        <begin position="1"/>
        <end position="37"/>
    </location>
</feature>
<evidence type="ECO:0000256" key="2">
    <source>
        <dbReference type="SAM" id="MobiDB-lite"/>
    </source>
</evidence>
<protein>
    <recommendedName>
        <fullName evidence="7">NFX1-type zinc finger-containing protein 1</fullName>
    </recommendedName>
</protein>
<evidence type="ECO:0000259" key="3">
    <source>
        <dbReference type="Pfam" id="PF13086"/>
    </source>
</evidence>
<dbReference type="InterPro" id="IPR041679">
    <property type="entry name" value="DNA2/NAM7-like_C"/>
</dbReference>
<reference evidence="5 6" key="1">
    <citation type="journal article" date="2016" name="Genome Biol. Evol.">
        <title>Divergent and convergent evolution of fungal pathogenicity.</title>
        <authorList>
            <person name="Shang Y."/>
            <person name="Xiao G."/>
            <person name="Zheng P."/>
            <person name="Cen K."/>
            <person name="Zhan S."/>
            <person name="Wang C."/>
        </authorList>
    </citation>
    <scope>NUCLEOTIDE SEQUENCE [LARGE SCALE GENOMIC DNA]</scope>
    <source>
        <strain evidence="5 6">ARSEF 7405</strain>
    </source>
</reference>
<name>A0A168BC51_9EURO</name>
<feature type="domain" description="DNA2/NAM7 helicase-like C-terminal" evidence="4">
    <location>
        <begin position="933"/>
        <end position="1134"/>
    </location>
</feature>
<dbReference type="FunFam" id="3.40.50.300:FF:001660">
    <property type="entry name" value="NF-X1 finger and helicase protein, putative"/>
    <property type="match status" value="1"/>
</dbReference>
<dbReference type="GO" id="GO:0031048">
    <property type="term" value="P:regulatory ncRNA-mediated heterochromatin formation"/>
    <property type="evidence" value="ECO:0007669"/>
    <property type="project" value="TreeGrafter"/>
</dbReference>
<keyword evidence="1" id="KW-0378">Hydrolase</keyword>
<keyword evidence="1" id="KW-0067">ATP-binding</keyword>
<accession>A0A168BC51</accession>
<dbReference type="InterPro" id="IPR041677">
    <property type="entry name" value="DNA2/NAM7_AAA_11"/>
</dbReference>
<keyword evidence="1" id="KW-0547">Nucleotide-binding</keyword>
<dbReference type="InterPro" id="IPR047187">
    <property type="entry name" value="SF1_C_Upf1"/>
</dbReference>
<evidence type="ECO:0000313" key="5">
    <source>
        <dbReference type="EMBL" id="KZZ95098.1"/>
    </source>
</evidence>
<dbReference type="InterPro" id="IPR027417">
    <property type="entry name" value="P-loop_NTPase"/>
</dbReference>
<dbReference type="EMBL" id="AZGZ01000005">
    <property type="protein sequence ID" value="KZZ95098.1"/>
    <property type="molecule type" value="Genomic_DNA"/>
</dbReference>
<dbReference type="Proteomes" id="UP000242877">
    <property type="component" value="Unassembled WGS sequence"/>
</dbReference>
<dbReference type="GO" id="GO:0004386">
    <property type="term" value="F:helicase activity"/>
    <property type="evidence" value="ECO:0007669"/>
    <property type="project" value="InterPro"/>
</dbReference>
<dbReference type="CDD" id="cd18808">
    <property type="entry name" value="SF1_C_Upf1"/>
    <property type="match status" value="1"/>
</dbReference>
<dbReference type="SUPFAM" id="SSF52540">
    <property type="entry name" value="P-loop containing nucleoside triphosphate hydrolases"/>
    <property type="match status" value="1"/>
</dbReference>
<gene>
    <name evidence="5" type="ORF">AAP_01586</name>
</gene>
<evidence type="ECO:0000256" key="1">
    <source>
        <dbReference type="ARBA" id="ARBA00022806"/>
    </source>
</evidence>